<evidence type="ECO:0000256" key="11">
    <source>
        <dbReference type="ARBA" id="ARBA00023136"/>
    </source>
</evidence>
<name>A0ABT9W2X6_9BACI</name>
<evidence type="ECO:0000256" key="10">
    <source>
        <dbReference type="ARBA" id="ARBA00023065"/>
    </source>
</evidence>
<keyword evidence="9 13" id="KW-1133">Transmembrane helix</keyword>
<dbReference type="InterPro" id="IPR050222">
    <property type="entry name" value="MATE_MdtK"/>
</dbReference>
<comment type="function">
    <text evidence="1">Multidrug efflux pump.</text>
</comment>
<feature type="transmembrane region" description="Helical" evidence="13">
    <location>
        <begin position="12"/>
        <end position="33"/>
    </location>
</feature>
<evidence type="ECO:0000256" key="6">
    <source>
        <dbReference type="ARBA" id="ARBA00022449"/>
    </source>
</evidence>
<evidence type="ECO:0000313" key="14">
    <source>
        <dbReference type="EMBL" id="MDQ0167190.1"/>
    </source>
</evidence>
<sequence>MKIINLTIPTIIAMSSTTIMGIVNLIIVGSLGYEHIGAVGITNVIILNLFALFGAIGYAINYLVAQHYGAKNYEKCVNYTYTGIYLTLILSIPILICSFFAPTYIYKIIGASETIVAIGTGYLSLRLISFCFTMFRTVFLGFIRAIGDTKSPMYSGIIGNVLNIVLSYVLVFGMFGFPELGILGAGWAFLIAEIVQTIYVVIYFYLVKELPTRQIPPFRKGEFKIVSSESAKIGLEDLGMSAAMILFTAFAARLGDIELAATEIALNVLSLAYLPGIGFGTTATILIGQKIGEKNNIAARLTGVKILKVGAMFLIPLSIVYFFAAEQIARLFTDDTLVIEYTVIVLMLASFFLIIDGLQLVVAGALRGVGENTYLMKTSLLLGWVFFVPLTYLLTFVASMGLLGMWIGFYVYIVALFVAFIIKYRKIEWGKIEIRG</sequence>
<comment type="similarity">
    <text evidence="3">Belongs to the multi antimicrobial extrusion (MATE) (TC 2.A.66.1) family.</text>
</comment>
<evidence type="ECO:0000256" key="3">
    <source>
        <dbReference type="ARBA" id="ARBA00010199"/>
    </source>
</evidence>
<feature type="transmembrane region" description="Helical" evidence="13">
    <location>
        <begin position="264"/>
        <end position="286"/>
    </location>
</feature>
<keyword evidence="10" id="KW-0406">Ion transport</keyword>
<proteinExistence type="inferred from homology"/>
<feature type="transmembrane region" description="Helical" evidence="13">
    <location>
        <begin position="183"/>
        <end position="206"/>
    </location>
</feature>
<keyword evidence="6" id="KW-0050">Antiport</keyword>
<gene>
    <name evidence="14" type="ORF">J2S11_003115</name>
</gene>
<evidence type="ECO:0000256" key="13">
    <source>
        <dbReference type="SAM" id="Phobius"/>
    </source>
</evidence>
<dbReference type="PANTHER" id="PTHR43298">
    <property type="entry name" value="MULTIDRUG RESISTANCE PROTEIN NORM-RELATED"/>
    <property type="match status" value="1"/>
</dbReference>
<keyword evidence="8 13" id="KW-0812">Transmembrane</keyword>
<feature type="transmembrane region" description="Helical" evidence="13">
    <location>
        <begin position="344"/>
        <end position="366"/>
    </location>
</feature>
<reference evidence="14 15" key="1">
    <citation type="submission" date="2023-07" db="EMBL/GenBank/DDBJ databases">
        <title>Genomic Encyclopedia of Type Strains, Phase IV (KMG-IV): sequencing the most valuable type-strain genomes for metagenomic binning, comparative biology and taxonomic classification.</title>
        <authorList>
            <person name="Goeker M."/>
        </authorList>
    </citation>
    <scope>NUCLEOTIDE SEQUENCE [LARGE SCALE GENOMIC DNA]</scope>
    <source>
        <strain evidence="14 15">DSM 12751</strain>
    </source>
</reference>
<dbReference type="Pfam" id="PF01554">
    <property type="entry name" value="MatE"/>
    <property type="match status" value="2"/>
</dbReference>
<evidence type="ECO:0000256" key="8">
    <source>
        <dbReference type="ARBA" id="ARBA00022692"/>
    </source>
</evidence>
<keyword evidence="11 13" id="KW-0472">Membrane</keyword>
<dbReference type="PIRSF" id="PIRSF006603">
    <property type="entry name" value="DinF"/>
    <property type="match status" value="1"/>
</dbReference>
<feature type="transmembrane region" description="Helical" evidence="13">
    <location>
        <begin position="233"/>
        <end position="252"/>
    </location>
</feature>
<feature type="transmembrane region" description="Helical" evidence="13">
    <location>
        <begin position="378"/>
        <end position="397"/>
    </location>
</feature>
<dbReference type="CDD" id="cd13137">
    <property type="entry name" value="MATE_NorM_like"/>
    <property type="match status" value="1"/>
</dbReference>
<feature type="transmembrane region" description="Helical" evidence="13">
    <location>
        <begin position="45"/>
        <end position="64"/>
    </location>
</feature>
<evidence type="ECO:0000313" key="15">
    <source>
        <dbReference type="Proteomes" id="UP001235840"/>
    </source>
</evidence>
<dbReference type="InterPro" id="IPR048279">
    <property type="entry name" value="MdtK-like"/>
</dbReference>
<feature type="transmembrane region" description="Helical" evidence="13">
    <location>
        <begin position="306"/>
        <end position="324"/>
    </location>
</feature>
<dbReference type="Proteomes" id="UP001235840">
    <property type="component" value="Unassembled WGS sequence"/>
</dbReference>
<comment type="subcellular location">
    <subcellularLocation>
        <location evidence="2">Cell membrane</location>
        <topology evidence="2">Multi-pass membrane protein</topology>
    </subcellularLocation>
</comment>
<dbReference type="EMBL" id="JAUSTY010000013">
    <property type="protein sequence ID" value="MDQ0167190.1"/>
    <property type="molecule type" value="Genomic_DNA"/>
</dbReference>
<evidence type="ECO:0000256" key="9">
    <source>
        <dbReference type="ARBA" id="ARBA00022989"/>
    </source>
</evidence>
<comment type="caution">
    <text evidence="14">The sequence shown here is derived from an EMBL/GenBank/DDBJ whole genome shotgun (WGS) entry which is preliminary data.</text>
</comment>
<feature type="transmembrane region" description="Helical" evidence="13">
    <location>
        <begin position="84"/>
        <end position="105"/>
    </location>
</feature>
<evidence type="ECO:0000256" key="12">
    <source>
        <dbReference type="ARBA" id="ARBA00031636"/>
    </source>
</evidence>
<keyword evidence="5" id="KW-0813">Transport</keyword>
<feature type="transmembrane region" description="Helical" evidence="13">
    <location>
        <begin position="157"/>
        <end position="177"/>
    </location>
</feature>
<evidence type="ECO:0000256" key="5">
    <source>
        <dbReference type="ARBA" id="ARBA00022448"/>
    </source>
</evidence>
<feature type="transmembrane region" description="Helical" evidence="13">
    <location>
        <begin position="403"/>
        <end position="422"/>
    </location>
</feature>
<dbReference type="NCBIfam" id="TIGR00797">
    <property type="entry name" value="matE"/>
    <property type="match status" value="1"/>
</dbReference>
<evidence type="ECO:0000256" key="2">
    <source>
        <dbReference type="ARBA" id="ARBA00004651"/>
    </source>
</evidence>
<evidence type="ECO:0000256" key="1">
    <source>
        <dbReference type="ARBA" id="ARBA00003408"/>
    </source>
</evidence>
<keyword evidence="15" id="KW-1185">Reference proteome</keyword>
<dbReference type="PANTHER" id="PTHR43298:SF2">
    <property type="entry name" value="FMN_FAD EXPORTER YEEO-RELATED"/>
    <property type="match status" value="1"/>
</dbReference>
<keyword evidence="7" id="KW-1003">Cell membrane</keyword>
<dbReference type="InterPro" id="IPR002528">
    <property type="entry name" value="MATE_fam"/>
</dbReference>
<accession>A0ABT9W2X6</accession>
<evidence type="ECO:0000256" key="4">
    <source>
        <dbReference type="ARBA" id="ARBA00020268"/>
    </source>
</evidence>
<evidence type="ECO:0000256" key="7">
    <source>
        <dbReference type="ARBA" id="ARBA00022475"/>
    </source>
</evidence>
<feature type="transmembrane region" description="Helical" evidence="13">
    <location>
        <begin position="125"/>
        <end position="145"/>
    </location>
</feature>
<protein>
    <recommendedName>
        <fullName evidence="4">Probable multidrug resistance protein NorM</fullName>
    </recommendedName>
    <alternativeName>
        <fullName evidence="12">Multidrug-efflux transporter</fullName>
    </alternativeName>
</protein>
<organism evidence="14 15">
    <name type="scientific">Caldalkalibacillus horti</name>
    <dbReference type="NCBI Taxonomy" id="77523"/>
    <lineage>
        <taxon>Bacteria</taxon>
        <taxon>Bacillati</taxon>
        <taxon>Bacillota</taxon>
        <taxon>Bacilli</taxon>
        <taxon>Bacillales</taxon>
        <taxon>Bacillaceae</taxon>
        <taxon>Caldalkalibacillus</taxon>
    </lineage>
</organism>